<name>A0ABQ7Z2Z2_BRANA</name>
<dbReference type="PROSITE" id="PS51352">
    <property type="entry name" value="THIOREDOXIN_2"/>
    <property type="match status" value="1"/>
</dbReference>
<evidence type="ECO:0000256" key="1">
    <source>
        <dbReference type="ARBA" id="ARBA00006347"/>
    </source>
</evidence>
<dbReference type="InterPro" id="IPR036249">
    <property type="entry name" value="Thioredoxin-like_sf"/>
</dbReference>
<comment type="similarity">
    <text evidence="1">Belongs to the protein disulfide isomerase family.</text>
</comment>
<proteinExistence type="inferred from homology"/>
<dbReference type="PANTHER" id="PTHR18929">
    <property type="entry name" value="PROTEIN DISULFIDE ISOMERASE"/>
    <property type="match status" value="1"/>
</dbReference>
<reference evidence="3 4" key="1">
    <citation type="submission" date="2021-05" db="EMBL/GenBank/DDBJ databases">
        <title>Genome Assembly of Synthetic Allotetraploid Brassica napus Reveals Homoeologous Exchanges between Subgenomes.</title>
        <authorList>
            <person name="Davis J.T."/>
        </authorList>
    </citation>
    <scope>NUCLEOTIDE SEQUENCE [LARGE SCALE GENOMIC DNA]</scope>
    <source>
        <strain evidence="4">cv. Da-Ae</strain>
        <tissue evidence="3">Seedling</tissue>
    </source>
</reference>
<evidence type="ECO:0000259" key="2">
    <source>
        <dbReference type="PROSITE" id="PS51352"/>
    </source>
</evidence>
<accession>A0ABQ7Z2Z2</accession>
<dbReference type="CDD" id="cd02995">
    <property type="entry name" value="PDI_a_PDI_a'_C"/>
    <property type="match status" value="1"/>
</dbReference>
<feature type="non-terminal residue" evidence="3">
    <location>
        <position position="1"/>
    </location>
</feature>
<keyword evidence="4" id="KW-1185">Reference proteome</keyword>
<dbReference type="InterPro" id="IPR013766">
    <property type="entry name" value="Thioredoxin_domain"/>
</dbReference>
<protein>
    <recommendedName>
        <fullName evidence="2">Thioredoxin domain-containing protein</fullName>
    </recommendedName>
</protein>
<comment type="caution">
    <text evidence="3">The sequence shown here is derived from an EMBL/GenBank/DDBJ whole genome shotgun (WGS) entry which is preliminary data.</text>
</comment>
<dbReference type="Pfam" id="PF00085">
    <property type="entry name" value="Thioredoxin"/>
    <property type="match status" value="1"/>
</dbReference>
<dbReference type="Proteomes" id="UP000824890">
    <property type="component" value="Unassembled WGS sequence"/>
</dbReference>
<evidence type="ECO:0000313" key="3">
    <source>
        <dbReference type="EMBL" id="KAH0874559.1"/>
    </source>
</evidence>
<gene>
    <name evidence="3" type="ORF">HID58_071921</name>
</gene>
<dbReference type="EMBL" id="JAGKQM010000016">
    <property type="protein sequence ID" value="KAH0874559.1"/>
    <property type="molecule type" value="Genomic_DNA"/>
</dbReference>
<dbReference type="SUPFAM" id="SSF52833">
    <property type="entry name" value="Thioredoxin-like"/>
    <property type="match status" value="1"/>
</dbReference>
<dbReference type="PANTHER" id="PTHR18929:SF229">
    <property type="entry name" value="PROTEIN DISULFIDE ISOMERASE-LIKE 1-2"/>
    <property type="match status" value="1"/>
</dbReference>
<sequence length="255" mass="29121">KFVKESSILLVTVLDSDPSNHPYTDKFFVSLATRFFYDLLRVESLKAKYREVATSYKGQGLFFLVGDAESGQHTLQVTISFCISQSFSLLRVYTSLSRKANVMVDQIESWMKDFRPIPAENNKPVKVVVAESLDDIVYKSGKNVLIEFYAPSCGHCQVSPILDEVALKLQNDPSVIIAKLDATENDIPSEPFDGKGFPPDHLLEISEWKQYEGDRTKEDFISFIEKKQQIHMVTRPLVLRLRKQRGLRNRPLRTS</sequence>
<organism evidence="3 4">
    <name type="scientific">Brassica napus</name>
    <name type="common">Rape</name>
    <dbReference type="NCBI Taxonomy" id="3708"/>
    <lineage>
        <taxon>Eukaryota</taxon>
        <taxon>Viridiplantae</taxon>
        <taxon>Streptophyta</taxon>
        <taxon>Embryophyta</taxon>
        <taxon>Tracheophyta</taxon>
        <taxon>Spermatophyta</taxon>
        <taxon>Magnoliopsida</taxon>
        <taxon>eudicotyledons</taxon>
        <taxon>Gunneridae</taxon>
        <taxon>Pentapetalae</taxon>
        <taxon>rosids</taxon>
        <taxon>malvids</taxon>
        <taxon>Brassicales</taxon>
        <taxon>Brassicaceae</taxon>
        <taxon>Brassiceae</taxon>
        <taxon>Brassica</taxon>
    </lineage>
</organism>
<feature type="domain" description="Thioredoxin" evidence="2">
    <location>
        <begin position="105"/>
        <end position="229"/>
    </location>
</feature>
<dbReference type="Gene3D" id="3.40.30.10">
    <property type="entry name" value="Glutaredoxin"/>
    <property type="match status" value="2"/>
</dbReference>
<evidence type="ECO:0000313" key="4">
    <source>
        <dbReference type="Proteomes" id="UP000824890"/>
    </source>
</evidence>